<dbReference type="EMBL" id="CAKOAT010571820">
    <property type="protein sequence ID" value="CAH8383000.1"/>
    <property type="molecule type" value="Genomic_DNA"/>
</dbReference>
<keyword evidence="3" id="KW-1185">Reference proteome</keyword>
<dbReference type="AlphaFoldDB" id="A0ABC8LH74"/>
<evidence type="ECO:0000313" key="2">
    <source>
        <dbReference type="EMBL" id="CAH8383000.1"/>
    </source>
</evidence>
<evidence type="ECO:0000313" key="3">
    <source>
        <dbReference type="Proteomes" id="UP001642260"/>
    </source>
</evidence>
<comment type="caution">
    <text evidence="2">The sequence shown here is derived from an EMBL/GenBank/DDBJ whole genome shotgun (WGS) entry which is preliminary data.</text>
</comment>
<dbReference type="Proteomes" id="UP001642260">
    <property type="component" value="Unassembled WGS sequence"/>
</dbReference>
<protein>
    <submittedName>
        <fullName evidence="2">Uncharacterized protein</fullName>
    </submittedName>
</protein>
<organism evidence="2 3">
    <name type="scientific">Eruca vesicaria subsp. sativa</name>
    <name type="common">Garden rocket</name>
    <name type="synonym">Eruca sativa</name>
    <dbReference type="NCBI Taxonomy" id="29727"/>
    <lineage>
        <taxon>Eukaryota</taxon>
        <taxon>Viridiplantae</taxon>
        <taxon>Streptophyta</taxon>
        <taxon>Embryophyta</taxon>
        <taxon>Tracheophyta</taxon>
        <taxon>Spermatophyta</taxon>
        <taxon>Magnoliopsida</taxon>
        <taxon>eudicotyledons</taxon>
        <taxon>Gunneridae</taxon>
        <taxon>Pentapetalae</taxon>
        <taxon>rosids</taxon>
        <taxon>malvids</taxon>
        <taxon>Brassicales</taxon>
        <taxon>Brassicaceae</taxon>
        <taxon>Brassiceae</taxon>
        <taxon>Eruca</taxon>
    </lineage>
</organism>
<feature type="signal peptide" evidence="1">
    <location>
        <begin position="1"/>
        <end position="17"/>
    </location>
</feature>
<evidence type="ECO:0000256" key="1">
    <source>
        <dbReference type="SAM" id="SignalP"/>
    </source>
</evidence>
<keyword evidence="1" id="KW-0732">Signal</keyword>
<gene>
    <name evidence="2" type="ORF">ERUC_LOCUS35483</name>
</gene>
<name>A0ABC8LH74_ERUVS</name>
<reference evidence="2 3" key="1">
    <citation type="submission" date="2022-03" db="EMBL/GenBank/DDBJ databases">
        <authorList>
            <person name="Macdonald S."/>
            <person name="Ahmed S."/>
            <person name="Newling K."/>
        </authorList>
    </citation>
    <scope>NUCLEOTIDE SEQUENCE [LARGE SCALE GENOMIC DNA]</scope>
</reference>
<feature type="chain" id="PRO_5044789491" evidence="1">
    <location>
        <begin position="18"/>
        <end position="156"/>
    </location>
</feature>
<sequence>MRSLCLVICFLAVFTSARVSPRSSLDSLDLRITTILFVIAEDMGLPRKNLRILDVSYNDLHGRVPEFRKGVVYAEGNPHIEKDVISRKTEPIGLQPQPSSAVSEIVVASDDNAIPFHILIEATAGFSDGNVIGRVSWLVTETNKESSVTVLRLCCG</sequence>
<proteinExistence type="predicted"/>
<accession>A0ABC8LH74</accession>